<organism evidence="2">
    <name type="scientific">Leviviridae sp</name>
    <dbReference type="NCBI Taxonomy" id="2027243"/>
    <lineage>
        <taxon>Viruses</taxon>
        <taxon>Riboviria</taxon>
        <taxon>Orthornavirae</taxon>
        <taxon>Lenarviricota</taxon>
        <taxon>Leviviricetes</taxon>
        <taxon>Norzivirales</taxon>
        <taxon>Fiersviridae</taxon>
    </lineage>
</organism>
<proteinExistence type="predicted"/>
<keyword evidence="1" id="KW-1133">Transmembrane helix</keyword>
<sequence>MVSHSEHGVDDEDARHRAFQIIHRHGPDGDPPSELDVRIRVSYRTLAVIFALFSLVGHIIDSVTRTDLSNVSETLFGWFPF</sequence>
<reference evidence="2" key="1">
    <citation type="submission" date="2019-05" db="EMBL/GenBank/DDBJ databases">
        <title>Metatranscriptomic reconstruction reveals RNA viruses with the potential to shape carbon cycling in soil.</title>
        <authorList>
            <person name="Starr E.P."/>
            <person name="Nuccio E."/>
            <person name="Pett-Ridge J."/>
            <person name="Banfield J.F."/>
            <person name="Firestone M.K."/>
        </authorList>
    </citation>
    <scope>NUCLEOTIDE SEQUENCE</scope>
    <source>
        <strain evidence="2">H2_Rhizo_Litter_49_scaffold_761</strain>
    </source>
</reference>
<evidence type="ECO:0000256" key="1">
    <source>
        <dbReference type="SAM" id="Phobius"/>
    </source>
</evidence>
<name>A0A514CZ20_9VIRU</name>
<evidence type="ECO:0000313" key="2">
    <source>
        <dbReference type="EMBL" id="QDH86599.1"/>
    </source>
</evidence>
<keyword evidence="1" id="KW-0472">Membrane</keyword>
<dbReference type="EMBL" id="MN032786">
    <property type="protein sequence ID" value="QDH86599.1"/>
    <property type="molecule type" value="Genomic_RNA"/>
</dbReference>
<feature type="transmembrane region" description="Helical" evidence="1">
    <location>
        <begin position="41"/>
        <end position="60"/>
    </location>
</feature>
<gene>
    <name evidence="2" type="ORF">H2RhizoLitter49761_000003</name>
</gene>
<protein>
    <submittedName>
        <fullName evidence="2">Uncharacterized protein</fullName>
    </submittedName>
</protein>
<accession>A0A514CZ20</accession>
<keyword evidence="1" id="KW-0812">Transmembrane</keyword>